<gene>
    <name evidence="2" type="ORF">EHI47_32295</name>
</gene>
<dbReference type="Gene3D" id="3.90.245.10">
    <property type="entry name" value="Ribonucleoside hydrolase-like"/>
    <property type="match status" value="1"/>
</dbReference>
<evidence type="ECO:0000313" key="3">
    <source>
        <dbReference type="Proteomes" id="UP000283817"/>
    </source>
</evidence>
<comment type="caution">
    <text evidence="2">The sequence shown here is derived from an EMBL/GenBank/DDBJ whole genome shotgun (WGS) entry which is preliminary data.</text>
</comment>
<evidence type="ECO:0000259" key="1">
    <source>
        <dbReference type="Pfam" id="PF01156"/>
    </source>
</evidence>
<dbReference type="GO" id="GO:0016799">
    <property type="term" value="F:hydrolase activity, hydrolyzing N-glycosyl compounds"/>
    <property type="evidence" value="ECO:0007669"/>
    <property type="project" value="InterPro"/>
</dbReference>
<dbReference type="EMBL" id="SBHX01000084">
    <property type="protein sequence ID" value="RWX22928.1"/>
    <property type="molecule type" value="Genomic_DNA"/>
</dbReference>
<feature type="domain" description="Inosine/uridine-preferring nucleoside hydrolase" evidence="1">
    <location>
        <begin position="3"/>
        <end position="75"/>
    </location>
</feature>
<reference evidence="2 3" key="1">
    <citation type="submission" date="2019-01" db="EMBL/GenBank/DDBJ databases">
        <title>RHIZO-ID as a novel technology for direct rhizobia identification.</title>
        <authorList>
            <person name="De Meyer S.E."/>
        </authorList>
    </citation>
    <scope>NUCLEOTIDE SEQUENCE [LARGE SCALE GENOMIC DNA]</scope>
    <source>
        <strain evidence="2 3">WSM448</strain>
    </source>
</reference>
<sequence length="76" mass="8078">MGVWIDTDMGFDDIAAILVVAQSEFEIDGVSLVFGNTPLPQVRMNAAGAASAFGWRFPIHTGRAMPVLGKLETAQA</sequence>
<dbReference type="Proteomes" id="UP000283817">
    <property type="component" value="Unassembled WGS sequence"/>
</dbReference>
<name>A0A444HLK3_RHILE</name>
<evidence type="ECO:0000313" key="2">
    <source>
        <dbReference type="EMBL" id="RWX22928.1"/>
    </source>
</evidence>
<accession>A0A444HLK3</accession>
<dbReference type="InterPro" id="IPR036452">
    <property type="entry name" value="Ribo_hydro-like"/>
</dbReference>
<proteinExistence type="predicted"/>
<dbReference type="RefSeq" id="WP_206640490.1">
    <property type="nucleotide sequence ID" value="NZ_SBHX01000084.1"/>
</dbReference>
<keyword evidence="2" id="KW-0378">Hydrolase</keyword>
<feature type="non-terminal residue" evidence="2">
    <location>
        <position position="76"/>
    </location>
</feature>
<protein>
    <submittedName>
        <fullName evidence="2">Nucleoside hydrolase</fullName>
    </submittedName>
</protein>
<dbReference type="Pfam" id="PF01156">
    <property type="entry name" value="IU_nuc_hydro"/>
    <property type="match status" value="1"/>
</dbReference>
<dbReference type="SUPFAM" id="SSF53590">
    <property type="entry name" value="Nucleoside hydrolase"/>
    <property type="match status" value="1"/>
</dbReference>
<organism evidence="2 3">
    <name type="scientific">Rhizobium leguminosarum</name>
    <dbReference type="NCBI Taxonomy" id="384"/>
    <lineage>
        <taxon>Bacteria</taxon>
        <taxon>Pseudomonadati</taxon>
        <taxon>Pseudomonadota</taxon>
        <taxon>Alphaproteobacteria</taxon>
        <taxon>Hyphomicrobiales</taxon>
        <taxon>Rhizobiaceae</taxon>
        <taxon>Rhizobium/Agrobacterium group</taxon>
        <taxon>Rhizobium</taxon>
    </lineage>
</organism>
<dbReference type="AlphaFoldDB" id="A0A444HLK3"/>
<dbReference type="InterPro" id="IPR001910">
    <property type="entry name" value="Inosine/uridine_hydrolase_dom"/>
</dbReference>